<evidence type="ECO:0000313" key="1">
    <source>
        <dbReference type="EMBL" id="MCS0607086.1"/>
    </source>
</evidence>
<keyword evidence="2" id="KW-1185">Reference proteome</keyword>
<comment type="caution">
    <text evidence="1">The sequence shown here is derived from an EMBL/GenBank/DDBJ whole genome shotgun (WGS) entry which is preliminary data.</text>
</comment>
<accession>A0ABT2BEZ5</accession>
<protein>
    <recommendedName>
        <fullName evidence="3">CopG family transcriptional regulator</fullName>
    </recommendedName>
</protein>
<sequence>MAITTITFEIDEKLKQQFVALARERHCSAEELLPHLVRDFVESDSDPEYNAWFQRQVQAGLDSLAAGEGIPGEEVEAEFKALRDEMERRQGGTR</sequence>
<gene>
    <name evidence="1" type="ORF">NX773_02765</name>
</gene>
<evidence type="ECO:0000313" key="2">
    <source>
        <dbReference type="Proteomes" id="UP001205861"/>
    </source>
</evidence>
<dbReference type="EMBL" id="JANUGV010000001">
    <property type="protein sequence ID" value="MCS0607086.1"/>
    <property type="molecule type" value="Genomic_DNA"/>
</dbReference>
<name>A0ABT2BEZ5_9BURK</name>
<proteinExistence type="predicted"/>
<organism evidence="1 2">
    <name type="scientific">Massilia solisilvae</name>
    <dbReference type="NCBI Taxonomy" id="1811225"/>
    <lineage>
        <taxon>Bacteria</taxon>
        <taxon>Pseudomonadati</taxon>
        <taxon>Pseudomonadota</taxon>
        <taxon>Betaproteobacteria</taxon>
        <taxon>Burkholderiales</taxon>
        <taxon>Oxalobacteraceae</taxon>
        <taxon>Telluria group</taxon>
        <taxon>Massilia</taxon>
    </lineage>
</organism>
<evidence type="ECO:0008006" key="3">
    <source>
        <dbReference type="Google" id="ProtNLM"/>
    </source>
</evidence>
<dbReference type="RefSeq" id="WP_258854854.1">
    <property type="nucleotide sequence ID" value="NZ_JANUGV010000001.1"/>
</dbReference>
<dbReference type="Gene3D" id="6.20.450.20">
    <property type="match status" value="1"/>
</dbReference>
<reference evidence="1 2" key="1">
    <citation type="submission" date="2022-08" db="EMBL/GenBank/DDBJ databases">
        <title>Reclassification of Massilia species as members of the genera Telluria, Duganella, Pseudoduganella, Mokoshia gen. nov. and Zemynaea gen. nov. using orthogonal and non-orthogonal genome-based approaches.</title>
        <authorList>
            <person name="Bowman J.P."/>
        </authorList>
    </citation>
    <scope>NUCLEOTIDE SEQUENCE [LARGE SCALE GENOMIC DNA]</scope>
    <source>
        <strain evidence="1 2">JCM 31607</strain>
    </source>
</reference>
<dbReference type="Proteomes" id="UP001205861">
    <property type="component" value="Unassembled WGS sequence"/>
</dbReference>